<dbReference type="SUPFAM" id="SSF52540">
    <property type="entry name" value="P-loop containing nucleoside triphosphate hydrolases"/>
    <property type="match status" value="1"/>
</dbReference>
<dbReference type="AlphaFoldDB" id="A0ABD4XCQ1"/>
<dbReference type="Pfam" id="PF13432">
    <property type="entry name" value="TPR_16"/>
    <property type="match status" value="1"/>
</dbReference>
<dbReference type="InterPro" id="IPR026634">
    <property type="entry name" value="TPST-like"/>
</dbReference>
<proteinExistence type="predicted"/>
<dbReference type="Proteomes" id="UP001218364">
    <property type="component" value="Unassembled WGS sequence"/>
</dbReference>
<gene>
    <name evidence="3" type="ORF">PXK24_16550</name>
</gene>
<evidence type="ECO:0000313" key="3">
    <source>
        <dbReference type="EMBL" id="MDE4167308.1"/>
    </source>
</evidence>
<sequence length="572" mass="63240">MLSQASPSRIKNLPEALAENRGHGTPVSQSEVTAAVTLFREGRISDALSTAQALAKRSPDLVPLLDLQGACLKAQGDLSGALDFFKRSLEAGGNPAIGHFNIGAILLQLNYLDLATEHLSKAVVLDPKNPAASRALAMSLNEQGHYAEAVHIISALIENNPVTDELLNVLGLSLRRLNRLTEAKACYNSVTPTSPAGGEAQYQLGLIALSENKNDTAKQHFQNALDLNPRLTPVHRNMSLVITYDKDHPHLRDMQQLLNEGDLQPSAESELRFALYKALNDTRQYDAAFEHLEQGNSLKKQTIRYSIEKDEGIFAYLKHTFAEPAPVATSELGFRPIFIVGLPRSGTTVTERILCGCEGVTGAGELQYSTTAMSKLMQQMATKKQTKFTQADAQALRDAVGQAMQGHANGAPVVIDKMPLNFRWVGGLLAAFPEARIVYTTRMPRDQLWSLYQVCMAGSGNGFSYDLSDIAQYQALTRDLMQHWMRLFPDQIHQLDYHALTKDPEEHIRPLVDFCGLEWSDDCLHPENRESAIQTASLQQARQPIYHRSTPDWLPHEARLASAFEQLNQLGL</sequence>
<dbReference type="RefSeq" id="WP_082996039.1">
    <property type="nucleotide sequence ID" value="NZ_CP015124.1"/>
</dbReference>
<dbReference type="InterPro" id="IPR019734">
    <property type="entry name" value="TPR_rpt"/>
</dbReference>
<dbReference type="GO" id="GO:0140096">
    <property type="term" value="F:catalytic activity, acting on a protein"/>
    <property type="evidence" value="ECO:0007669"/>
    <property type="project" value="UniProtKB-ARBA"/>
</dbReference>
<dbReference type="Pfam" id="PF13469">
    <property type="entry name" value="Sulfotransfer_3"/>
    <property type="match status" value="1"/>
</dbReference>
<dbReference type="PANTHER" id="PTHR12788:SF10">
    <property type="entry name" value="PROTEIN-TYROSINE SULFOTRANSFERASE"/>
    <property type="match status" value="1"/>
</dbReference>
<evidence type="ECO:0000256" key="1">
    <source>
        <dbReference type="ARBA" id="ARBA00022679"/>
    </source>
</evidence>
<dbReference type="EMBL" id="JARCJK010000009">
    <property type="protein sequence ID" value="MDE4167308.1"/>
    <property type="molecule type" value="Genomic_DNA"/>
</dbReference>
<comment type="caution">
    <text evidence="3">The sequence shown here is derived from an EMBL/GenBank/DDBJ whole genome shotgun (WGS) entry which is preliminary data.</text>
</comment>
<protein>
    <submittedName>
        <fullName evidence="3">Sulfotransferase</fullName>
    </submittedName>
</protein>
<dbReference type="InterPro" id="IPR011990">
    <property type="entry name" value="TPR-like_helical_dom_sf"/>
</dbReference>
<dbReference type="PROSITE" id="PS50005">
    <property type="entry name" value="TPR"/>
    <property type="match status" value="2"/>
</dbReference>
<name>A0ABD4XCQ1_9RHOB</name>
<dbReference type="GO" id="GO:0008146">
    <property type="term" value="F:sulfotransferase activity"/>
    <property type="evidence" value="ECO:0007669"/>
    <property type="project" value="UniProtKB-ARBA"/>
</dbReference>
<dbReference type="PANTHER" id="PTHR12788">
    <property type="entry name" value="PROTEIN-TYROSINE SULFOTRANSFERASE 2"/>
    <property type="match status" value="1"/>
</dbReference>
<evidence type="ECO:0000313" key="4">
    <source>
        <dbReference type="Proteomes" id="UP001218364"/>
    </source>
</evidence>
<keyword evidence="1" id="KW-0808">Transferase</keyword>
<dbReference type="Gene3D" id="1.25.40.10">
    <property type="entry name" value="Tetratricopeptide repeat domain"/>
    <property type="match status" value="1"/>
</dbReference>
<reference evidence="3 4" key="1">
    <citation type="submission" date="2023-02" db="EMBL/GenBank/DDBJ databases">
        <title>Population genomics of bacteria associated with diatom.</title>
        <authorList>
            <person name="Xie J."/>
            <person name="Wang H."/>
        </authorList>
    </citation>
    <scope>NUCLEOTIDE SEQUENCE [LARGE SCALE GENOMIC DNA]</scope>
    <source>
        <strain evidence="3 4">PT47_8</strain>
    </source>
</reference>
<keyword evidence="2" id="KW-0802">TPR repeat</keyword>
<organism evidence="3 4">
    <name type="scientific">Phaeobacter gallaeciensis</name>
    <dbReference type="NCBI Taxonomy" id="60890"/>
    <lineage>
        <taxon>Bacteria</taxon>
        <taxon>Pseudomonadati</taxon>
        <taxon>Pseudomonadota</taxon>
        <taxon>Alphaproteobacteria</taxon>
        <taxon>Rhodobacterales</taxon>
        <taxon>Roseobacteraceae</taxon>
        <taxon>Phaeobacter</taxon>
    </lineage>
</organism>
<accession>A0ABD4XCQ1</accession>
<dbReference type="InterPro" id="IPR027417">
    <property type="entry name" value="P-loop_NTPase"/>
</dbReference>
<feature type="repeat" description="TPR" evidence="2">
    <location>
        <begin position="198"/>
        <end position="231"/>
    </location>
</feature>
<evidence type="ECO:0000256" key="2">
    <source>
        <dbReference type="PROSITE-ProRule" id="PRU00339"/>
    </source>
</evidence>
<feature type="repeat" description="TPR" evidence="2">
    <location>
        <begin position="96"/>
        <end position="129"/>
    </location>
</feature>
<dbReference type="Pfam" id="PF13181">
    <property type="entry name" value="TPR_8"/>
    <property type="match status" value="1"/>
</dbReference>
<dbReference type="SUPFAM" id="SSF48452">
    <property type="entry name" value="TPR-like"/>
    <property type="match status" value="1"/>
</dbReference>
<dbReference type="SMART" id="SM00028">
    <property type="entry name" value="TPR"/>
    <property type="match status" value="5"/>
</dbReference>
<dbReference type="Gene3D" id="3.40.50.300">
    <property type="entry name" value="P-loop containing nucleotide triphosphate hydrolases"/>
    <property type="match status" value="1"/>
</dbReference>